<accession>A0ABV7FHK1</accession>
<dbReference type="PANTHER" id="PTHR33973:SF4">
    <property type="entry name" value="OS07G0153300 PROTEIN"/>
    <property type="match status" value="1"/>
</dbReference>
<dbReference type="PANTHER" id="PTHR33973">
    <property type="entry name" value="OS07G0153300 PROTEIN"/>
    <property type="match status" value="1"/>
</dbReference>
<evidence type="ECO:0000313" key="2">
    <source>
        <dbReference type="Proteomes" id="UP001595555"/>
    </source>
</evidence>
<dbReference type="Proteomes" id="UP001595555">
    <property type="component" value="Unassembled WGS sequence"/>
</dbReference>
<name>A0ABV7FHK1_9GAMM</name>
<dbReference type="Pfam" id="PF07103">
    <property type="entry name" value="DUF1365"/>
    <property type="match status" value="1"/>
</dbReference>
<reference evidence="2" key="1">
    <citation type="journal article" date="2019" name="Int. J. Syst. Evol. Microbiol.">
        <title>The Global Catalogue of Microorganisms (GCM) 10K type strain sequencing project: providing services to taxonomists for standard genome sequencing and annotation.</title>
        <authorList>
            <consortium name="The Broad Institute Genomics Platform"/>
            <consortium name="The Broad Institute Genome Sequencing Center for Infectious Disease"/>
            <person name="Wu L."/>
            <person name="Ma J."/>
        </authorList>
    </citation>
    <scope>NUCLEOTIDE SEQUENCE [LARGE SCALE GENOMIC DNA]</scope>
    <source>
        <strain evidence="2">KCTC 52237</strain>
    </source>
</reference>
<sequence length="273" mass="31373">MHSAIYQGELRHRRFHPKHHEFSYQSTLFYIDLDELPQLFEGVPGWSLNKRNFGSFLRTDYLGNPQVSLRDAVKARVTELAGECVEGPIRMLTNLRILGCCFNPVTFYYLFEQGSNTPKQILAEVNNTPWNERHSYLIPCDELTGKTKTQFDKTFHVSPFNPLDMRYRWVSSAPGESLLVHMENLAPPIDKKTSDSTENICHMDATLSLKRYDWSASRLQRLILSQPWAAIKVPFAIYWQALRLFIKGAPVYSHKTTASVQSLAELKTTGEKS</sequence>
<dbReference type="InterPro" id="IPR010775">
    <property type="entry name" value="DUF1365"/>
</dbReference>
<comment type="caution">
    <text evidence="1">The sequence shown here is derived from an EMBL/GenBank/DDBJ whole genome shotgun (WGS) entry which is preliminary data.</text>
</comment>
<evidence type="ECO:0000313" key="1">
    <source>
        <dbReference type="EMBL" id="MFC3115612.1"/>
    </source>
</evidence>
<keyword evidence="2" id="KW-1185">Reference proteome</keyword>
<gene>
    <name evidence="1" type="ORF">ACFODX_08600</name>
</gene>
<protein>
    <submittedName>
        <fullName evidence="1">DUF1365 domain-containing protein</fullName>
    </submittedName>
</protein>
<dbReference type="EMBL" id="JBHRTF010000003">
    <property type="protein sequence ID" value="MFC3115612.1"/>
    <property type="molecule type" value="Genomic_DNA"/>
</dbReference>
<proteinExistence type="predicted"/>
<dbReference type="RefSeq" id="WP_378118070.1">
    <property type="nucleotide sequence ID" value="NZ_JBHRTF010000003.1"/>
</dbReference>
<organism evidence="1 2">
    <name type="scientific">Cellvibrio fontiphilus</name>
    <dbReference type="NCBI Taxonomy" id="1815559"/>
    <lineage>
        <taxon>Bacteria</taxon>
        <taxon>Pseudomonadati</taxon>
        <taxon>Pseudomonadota</taxon>
        <taxon>Gammaproteobacteria</taxon>
        <taxon>Cellvibrionales</taxon>
        <taxon>Cellvibrionaceae</taxon>
        <taxon>Cellvibrio</taxon>
    </lineage>
</organism>